<accession>A0A9X4M1N5</accession>
<dbReference type="EMBL" id="JANRHA010000006">
    <property type="protein sequence ID" value="MDG3015179.1"/>
    <property type="molecule type" value="Genomic_DNA"/>
</dbReference>
<dbReference type="SUPFAM" id="SSF50475">
    <property type="entry name" value="FMN-binding split barrel"/>
    <property type="match status" value="1"/>
</dbReference>
<proteinExistence type="inferred from homology"/>
<dbReference type="InterPro" id="IPR054682">
    <property type="entry name" value="HsaB"/>
</dbReference>
<dbReference type="NCBIfam" id="NF045630">
    <property type="entry name" value="monooxsub_HsaB"/>
    <property type="match status" value="1"/>
</dbReference>
<protein>
    <submittedName>
        <fullName evidence="4">Flavin reductase family protein</fullName>
    </submittedName>
</protein>
<evidence type="ECO:0000313" key="4">
    <source>
        <dbReference type="EMBL" id="MDG3015179.1"/>
    </source>
</evidence>
<evidence type="ECO:0000256" key="1">
    <source>
        <dbReference type="ARBA" id="ARBA00008898"/>
    </source>
</evidence>
<dbReference type="Gene3D" id="2.30.110.10">
    <property type="entry name" value="Electron Transport, Fmn-binding Protein, Chain A"/>
    <property type="match status" value="1"/>
</dbReference>
<dbReference type="RefSeq" id="WP_332519922.1">
    <property type="nucleotide sequence ID" value="NZ_JANRHA010000006.1"/>
</dbReference>
<keyword evidence="5" id="KW-1185">Reference proteome</keyword>
<keyword evidence="2" id="KW-0560">Oxidoreductase</keyword>
<sequence length="203" mass="22383">MTEAAKDKAGADEVAIDPRQLRNMFGQFCTGITIITAMNGDEPVGFACQSFAALSLDPPLVLFCPMKTSRAWSVIESTGRFGVSMLSEAQQETCAVFGSRNPDKFAEVQWHRSPLGSPILDESLAWIDCTVETVHDGGDHYVVYGRIADYGHIGASKDGKQQRPLLFYRGRYTGIEPDKNVPAPWRADLDEFLFTASSPDTWL</sequence>
<comment type="similarity">
    <text evidence="1">Belongs to the non-flavoprotein flavin reductase family.</text>
</comment>
<comment type="caution">
    <text evidence="4">The sequence shown here is derived from an EMBL/GenBank/DDBJ whole genome shotgun (WGS) entry which is preliminary data.</text>
</comment>
<organism evidence="4 5">
    <name type="scientific">Speluncibacter jeojiensis</name>
    <dbReference type="NCBI Taxonomy" id="2710754"/>
    <lineage>
        <taxon>Bacteria</taxon>
        <taxon>Bacillati</taxon>
        <taxon>Actinomycetota</taxon>
        <taxon>Actinomycetes</taxon>
        <taxon>Mycobacteriales</taxon>
        <taxon>Speluncibacteraceae</taxon>
        <taxon>Speluncibacter</taxon>
    </lineage>
</organism>
<dbReference type="InterPro" id="IPR050268">
    <property type="entry name" value="NADH-dep_flavin_reductase"/>
</dbReference>
<evidence type="ECO:0000259" key="3">
    <source>
        <dbReference type="SMART" id="SM00903"/>
    </source>
</evidence>
<dbReference type="GO" id="GO:0010181">
    <property type="term" value="F:FMN binding"/>
    <property type="evidence" value="ECO:0007669"/>
    <property type="project" value="InterPro"/>
</dbReference>
<evidence type="ECO:0000313" key="5">
    <source>
        <dbReference type="Proteomes" id="UP001152755"/>
    </source>
</evidence>
<name>A0A9X4M1N5_9ACTN</name>
<evidence type="ECO:0000256" key="2">
    <source>
        <dbReference type="ARBA" id="ARBA00023002"/>
    </source>
</evidence>
<dbReference type="GO" id="GO:0042602">
    <property type="term" value="F:riboflavin reductase (NADPH) activity"/>
    <property type="evidence" value="ECO:0007669"/>
    <property type="project" value="TreeGrafter"/>
</dbReference>
<dbReference type="PANTHER" id="PTHR30466:SF11">
    <property type="entry name" value="FLAVIN-DEPENDENT MONOOXYGENASE, REDUCTASE SUBUNIT HSAB"/>
    <property type="match status" value="1"/>
</dbReference>
<dbReference type="Pfam" id="PF01613">
    <property type="entry name" value="Flavin_Reduct"/>
    <property type="match status" value="1"/>
</dbReference>
<dbReference type="InterPro" id="IPR002563">
    <property type="entry name" value="Flavin_Rdtase-like_dom"/>
</dbReference>
<dbReference type="PANTHER" id="PTHR30466">
    <property type="entry name" value="FLAVIN REDUCTASE"/>
    <property type="match status" value="1"/>
</dbReference>
<dbReference type="AlphaFoldDB" id="A0A9X4M1N5"/>
<gene>
    <name evidence="4" type="ORF">NVS88_11510</name>
</gene>
<dbReference type="InterPro" id="IPR012349">
    <property type="entry name" value="Split_barrel_FMN-bd"/>
</dbReference>
<reference evidence="4" key="1">
    <citation type="submission" date="2022-08" db="EMBL/GenBank/DDBJ databases">
        <title>Genome analysis of Corynebacteriales strain.</title>
        <authorList>
            <person name="Lee S.D."/>
        </authorList>
    </citation>
    <scope>NUCLEOTIDE SEQUENCE</scope>
    <source>
        <strain evidence="4">D3-21</strain>
    </source>
</reference>
<dbReference type="SMART" id="SM00903">
    <property type="entry name" value="Flavin_Reduct"/>
    <property type="match status" value="1"/>
</dbReference>
<dbReference type="Proteomes" id="UP001152755">
    <property type="component" value="Unassembled WGS sequence"/>
</dbReference>
<feature type="domain" description="Flavin reductase like" evidence="3">
    <location>
        <begin position="25"/>
        <end position="174"/>
    </location>
</feature>